<protein>
    <submittedName>
        <fullName evidence="7">Adenosine deaminase</fullName>
    </submittedName>
</protein>
<accession>K2GK25</accession>
<evidence type="ECO:0000256" key="1">
    <source>
        <dbReference type="ARBA" id="ARBA00001947"/>
    </source>
</evidence>
<comment type="caution">
    <text evidence="7">The sequence shown here is derived from an EMBL/GenBank/DDBJ whole genome shotgun (WGS) entry which is preliminary data.</text>
</comment>
<keyword evidence="5" id="KW-0862">Zinc</keyword>
<name>K2GK25_9RHOB</name>
<reference evidence="7 8" key="1">
    <citation type="journal article" date="2012" name="J. Bacteriol.">
        <title>Draft Genome Sequence of Oceaniovalibus guishaninsula JLT2003T.</title>
        <authorList>
            <person name="Tang K."/>
            <person name="Liu K."/>
            <person name="Jiao N."/>
        </authorList>
    </citation>
    <scope>NUCLEOTIDE SEQUENCE [LARGE SCALE GENOMIC DNA]</scope>
    <source>
        <strain evidence="7 8">JLT2003</strain>
    </source>
</reference>
<dbReference type="Proteomes" id="UP000006765">
    <property type="component" value="Unassembled WGS sequence"/>
</dbReference>
<proteinExistence type="inferred from homology"/>
<gene>
    <name evidence="7" type="ORF">OCGS_2692</name>
</gene>
<dbReference type="PANTHER" id="PTHR43114:SF6">
    <property type="entry name" value="ADENINE DEAMINASE"/>
    <property type="match status" value="1"/>
</dbReference>
<evidence type="ECO:0000313" key="7">
    <source>
        <dbReference type="EMBL" id="EKE43101.1"/>
    </source>
</evidence>
<dbReference type="GO" id="GO:0019239">
    <property type="term" value="F:deaminase activity"/>
    <property type="evidence" value="ECO:0007669"/>
    <property type="project" value="InterPro"/>
</dbReference>
<dbReference type="AlphaFoldDB" id="K2GK25"/>
<sequence length="334" mass="36001">MSDAYLAMPKVELHVHLEGAMRPETLLRLARRNGIDLPVSSEKDFARWYRFVDFPHFVEVYLTLSGAIRTPDDLHDLTRDFLLEQARQNVLHTEATYTAQTIHASTGMGFADQMAAIRAAADAVRDSHGTTLRLIVDIPRNLSTPEQSARTAHWVADAHGDGLVAALGLGGYEVGFPPEDFAQAFAIAREAGVPAVIHAGETEGPASIRGALDALHAVRIGHGIACLRDPALVDRLRDSQTMLEVCPSSNVCLGVVPDIAAHPLPRMVAAGLNVCIGSDDPPLFDTTLNDEYALVADTLGLGADFLRAQNRAAAHASLLSGDERRDLVRRLDAA</sequence>
<dbReference type="GO" id="GO:0046872">
    <property type="term" value="F:metal ion binding"/>
    <property type="evidence" value="ECO:0007669"/>
    <property type="project" value="UniProtKB-KW"/>
</dbReference>
<evidence type="ECO:0000256" key="3">
    <source>
        <dbReference type="ARBA" id="ARBA00022723"/>
    </source>
</evidence>
<evidence type="ECO:0000313" key="8">
    <source>
        <dbReference type="Proteomes" id="UP000006765"/>
    </source>
</evidence>
<evidence type="ECO:0000259" key="6">
    <source>
        <dbReference type="Pfam" id="PF00962"/>
    </source>
</evidence>
<dbReference type="Pfam" id="PF00962">
    <property type="entry name" value="A_deaminase"/>
    <property type="match status" value="1"/>
</dbReference>
<evidence type="ECO:0000256" key="4">
    <source>
        <dbReference type="ARBA" id="ARBA00022801"/>
    </source>
</evidence>
<dbReference type="InterPro" id="IPR006330">
    <property type="entry name" value="Ado/ade_deaminase"/>
</dbReference>
<dbReference type="OrthoDB" id="105475at2"/>
<dbReference type="PANTHER" id="PTHR43114">
    <property type="entry name" value="ADENINE DEAMINASE"/>
    <property type="match status" value="1"/>
</dbReference>
<keyword evidence="3" id="KW-0479">Metal-binding</keyword>
<dbReference type="SUPFAM" id="SSF51556">
    <property type="entry name" value="Metallo-dependent hydrolases"/>
    <property type="match status" value="1"/>
</dbReference>
<dbReference type="eggNOG" id="COG1816">
    <property type="taxonomic scope" value="Bacteria"/>
</dbReference>
<dbReference type="PATRIC" id="fig|1231392.3.peg.2709"/>
<evidence type="ECO:0000256" key="5">
    <source>
        <dbReference type="ARBA" id="ARBA00022833"/>
    </source>
</evidence>
<dbReference type="InterPro" id="IPR032466">
    <property type="entry name" value="Metal_Hydrolase"/>
</dbReference>
<comment type="similarity">
    <text evidence="2">Belongs to the metallo-dependent hydrolases superfamily. Adenosine and AMP deaminases family.</text>
</comment>
<dbReference type="NCBIfam" id="TIGR01430">
    <property type="entry name" value="aden_deam"/>
    <property type="match status" value="1"/>
</dbReference>
<organism evidence="7 8">
    <name type="scientific">Oceaniovalibus guishaninsula JLT2003</name>
    <dbReference type="NCBI Taxonomy" id="1231392"/>
    <lineage>
        <taxon>Bacteria</taxon>
        <taxon>Pseudomonadati</taxon>
        <taxon>Pseudomonadota</taxon>
        <taxon>Alphaproteobacteria</taxon>
        <taxon>Rhodobacterales</taxon>
        <taxon>Roseobacteraceae</taxon>
        <taxon>Oceaniovalibus</taxon>
    </lineage>
</organism>
<keyword evidence="4" id="KW-0378">Hydrolase</keyword>
<dbReference type="Gene3D" id="3.20.20.140">
    <property type="entry name" value="Metal-dependent hydrolases"/>
    <property type="match status" value="1"/>
</dbReference>
<evidence type="ECO:0000256" key="2">
    <source>
        <dbReference type="ARBA" id="ARBA00006676"/>
    </source>
</evidence>
<dbReference type="STRING" id="1231392.OCGS_2692"/>
<comment type="cofactor">
    <cofactor evidence="1">
        <name>Zn(2+)</name>
        <dbReference type="ChEBI" id="CHEBI:29105"/>
    </cofactor>
</comment>
<dbReference type="GO" id="GO:0016814">
    <property type="term" value="F:hydrolase activity, acting on carbon-nitrogen (but not peptide) bonds, in cyclic amidines"/>
    <property type="evidence" value="ECO:0007669"/>
    <property type="project" value="UniProtKB-ARBA"/>
</dbReference>
<dbReference type="EMBL" id="AMGO01000068">
    <property type="protein sequence ID" value="EKE43101.1"/>
    <property type="molecule type" value="Genomic_DNA"/>
</dbReference>
<dbReference type="InterPro" id="IPR001365">
    <property type="entry name" value="A_deaminase_dom"/>
</dbReference>
<keyword evidence="8" id="KW-1185">Reference proteome</keyword>
<dbReference type="RefSeq" id="WP_007427844.1">
    <property type="nucleotide sequence ID" value="NZ_AMGO01000068.1"/>
</dbReference>
<feature type="domain" description="Adenosine deaminase" evidence="6">
    <location>
        <begin position="9"/>
        <end position="333"/>
    </location>
</feature>